<protein>
    <submittedName>
        <fullName evidence="2">DinB family protein</fullName>
    </submittedName>
</protein>
<dbReference type="InterPro" id="IPR034660">
    <property type="entry name" value="DinB/YfiT-like"/>
</dbReference>
<evidence type="ECO:0000313" key="3">
    <source>
        <dbReference type="Proteomes" id="UP001652445"/>
    </source>
</evidence>
<sequence>MEQIVFNQLEFVRRLTIDAVEGISEKALDFIPEGFNNNVRWNLGHIYLVQERFAFHYAGEPVQLPDNYGRLFAKGTKPADWNEGPPKLDILLEILAEQPKRIQVTLSNRFGEQVKEPLTTGSGLTLSTIGEFLNYTLYHEGMHFNAIRALIRFTDKSL</sequence>
<reference evidence="2 3" key="1">
    <citation type="submission" date="2022-09" db="EMBL/GenBank/DDBJ databases">
        <authorList>
            <person name="Han X.L."/>
            <person name="Wang Q."/>
            <person name="Lu T."/>
        </authorList>
    </citation>
    <scope>NUCLEOTIDE SEQUENCE [LARGE SCALE GENOMIC DNA]</scope>
    <source>
        <strain evidence="2 3">WQ 127069</strain>
    </source>
</reference>
<dbReference type="Proteomes" id="UP001652445">
    <property type="component" value="Unassembled WGS sequence"/>
</dbReference>
<keyword evidence="3" id="KW-1185">Reference proteome</keyword>
<dbReference type="EMBL" id="JAOQIO010000094">
    <property type="protein sequence ID" value="MCU6795527.1"/>
    <property type="molecule type" value="Genomic_DNA"/>
</dbReference>
<gene>
    <name evidence="2" type="ORF">OB236_25775</name>
</gene>
<feature type="domain" description="DinB-like" evidence="1">
    <location>
        <begin position="8"/>
        <end position="145"/>
    </location>
</feature>
<proteinExistence type="predicted"/>
<dbReference type="RefSeq" id="WP_262686468.1">
    <property type="nucleotide sequence ID" value="NZ_JAOQIO010000094.1"/>
</dbReference>
<evidence type="ECO:0000313" key="2">
    <source>
        <dbReference type="EMBL" id="MCU6795527.1"/>
    </source>
</evidence>
<name>A0ABT2ULK9_9BACL</name>
<comment type="caution">
    <text evidence="2">The sequence shown here is derived from an EMBL/GenBank/DDBJ whole genome shotgun (WGS) entry which is preliminary data.</text>
</comment>
<evidence type="ECO:0000259" key="1">
    <source>
        <dbReference type="Pfam" id="PF12867"/>
    </source>
</evidence>
<accession>A0ABT2ULK9</accession>
<dbReference type="Pfam" id="PF12867">
    <property type="entry name" value="DinB_2"/>
    <property type="match status" value="1"/>
</dbReference>
<dbReference type="SUPFAM" id="SSF109854">
    <property type="entry name" value="DinB/YfiT-like putative metalloenzymes"/>
    <property type="match status" value="1"/>
</dbReference>
<dbReference type="Gene3D" id="1.20.120.450">
    <property type="entry name" value="dinb family like domain"/>
    <property type="match status" value="1"/>
</dbReference>
<organism evidence="2 3">
    <name type="scientific">Paenibacillus baimaensis</name>
    <dbReference type="NCBI Taxonomy" id="2982185"/>
    <lineage>
        <taxon>Bacteria</taxon>
        <taxon>Bacillati</taxon>
        <taxon>Bacillota</taxon>
        <taxon>Bacilli</taxon>
        <taxon>Bacillales</taxon>
        <taxon>Paenibacillaceae</taxon>
        <taxon>Paenibacillus</taxon>
    </lineage>
</organism>
<dbReference type="InterPro" id="IPR024775">
    <property type="entry name" value="DinB-like"/>
</dbReference>